<reference evidence="2 3" key="1">
    <citation type="submission" date="2021-03" db="EMBL/GenBank/DDBJ databases">
        <title>Sequencing the genomes of 1000 actinobacteria strains.</title>
        <authorList>
            <person name="Klenk H.-P."/>
        </authorList>
    </citation>
    <scope>NUCLEOTIDE SEQUENCE [LARGE SCALE GENOMIC DNA]</scope>
    <source>
        <strain evidence="2 3">DSM 46670</strain>
    </source>
</reference>
<evidence type="ECO:0000313" key="2">
    <source>
        <dbReference type="EMBL" id="MBP2321614.1"/>
    </source>
</evidence>
<dbReference type="SMART" id="SM00860">
    <property type="entry name" value="SMI1_KNR4"/>
    <property type="match status" value="1"/>
</dbReference>
<comment type="caution">
    <text evidence="2">The sequence shown here is derived from an EMBL/GenBank/DDBJ whole genome shotgun (WGS) entry which is preliminary data.</text>
</comment>
<evidence type="ECO:0000313" key="3">
    <source>
        <dbReference type="Proteomes" id="UP001519332"/>
    </source>
</evidence>
<dbReference type="Pfam" id="PF09346">
    <property type="entry name" value="SMI1_KNR4"/>
    <property type="match status" value="1"/>
</dbReference>
<dbReference type="RefSeq" id="WP_209636589.1">
    <property type="nucleotide sequence ID" value="NZ_JAGINW010000001.1"/>
</dbReference>
<dbReference type="InterPro" id="IPR018958">
    <property type="entry name" value="Knr4/Smi1-like_dom"/>
</dbReference>
<accession>A0ABS4TB26</accession>
<dbReference type="Proteomes" id="UP001519332">
    <property type="component" value="Unassembled WGS sequence"/>
</dbReference>
<dbReference type="SUPFAM" id="SSF160631">
    <property type="entry name" value="SMI1/KNR4-like"/>
    <property type="match status" value="1"/>
</dbReference>
<dbReference type="InterPro" id="IPR037883">
    <property type="entry name" value="Knr4/Smi1-like_sf"/>
</dbReference>
<name>A0ABS4TB26_9PSEU</name>
<proteinExistence type="predicted"/>
<dbReference type="Gene3D" id="3.40.1580.10">
    <property type="entry name" value="SMI1/KNR4-like"/>
    <property type="match status" value="1"/>
</dbReference>
<gene>
    <name evidence="2" type="ORF">JOF56_001999</name>
</gene>
<organism evidence="2 3">
    <name type="scientific">Kibdelosporangium banguiense</name>
    <dbReference type="NCBI Taxonomy" id="1365924"/>
    <lineage>
        <taxon>Bacteria</taxon>
        <taxon>Bacillati</taxon>
        <taxon>Actinomycetota</taxon>
        <taxon>Actinomycetes</taxon>
        <taxon>Pseudonocardiales</taxon>
        <taxon>Pseudonocardiaceae</taxon>
        <taxon>Kibdelosporangium</taxon>
    </lineage>
</organism>
<protein>
    <recommendedName>
        <fullName evidence="1">Knr4/Smi1-like domain-containing protein</fullName>
    </recommendedName>
</protein>
<feature type="domain" description="Knr4/Smi1-like" evidence="1">
    <location>
        <begin position="6"/>
        <end position="132"/>
    </location>
</feature>
<keyword evidence="3" id="KW-1185">Reference proteome</keyword>
<sequence>MTLALPLTADEVASAEHALRIIFPREYREFLLTTSAGGKKVRRLMHTTQGWGWEGDQETCRSALASPFPCQNNPTAGTICIGSHDAGSYSLLVVTGPHRGTMWFDRRTTTDRVVPINTTDGRPMTFTDWYKTPESTWLS</sequence>
<dbReference type="EMBL" id="JAGINW010000001">
    <property type="protein sequence ID" value="MBP2321614.1"/>
    <property type="molecule type" value="Genomic_DNA"/>
</dbReference>
<evidence type="ECO:0000259" key="1">
    <source>
        <dbReference type="SMART" id="SM00860"/>
    </source>
</evidence>